<organism evidence="1 2">
    <name type="scientific">Archangium gephyra</name>
    <dbReference type="NCBI Taxonomy" id="48"/>
    <lineage>
        <taxon>Bacteria</taxon>
        <taxon>Pseudomonadati</taxon>
        <taxon>Myxococcota</taxon>
        <taxon>Myxococcia</taxon>
        <taxon>Myxococcales</taxon>
        <taxon>Cystobacterineae</taxon>
        <taxon>Archangiaceae</taxon>
        <taxon>Archangium</taxon>
    </lineage>
</organism>
<dbReference type="EMBL" id="QFQP01000013">
    <property type="protein sequence ID" value="PZR12019.1"/>
    <property type="molecule type" value="Genomic_DNA"/>
</dbReference>
<comment type="caution">
    <text evidence="1">The sequence shown here is derived from an EMBL/GenBank/DDBJ whole genome shotgun (WGS) entry which is preliminary data.</text>
</comment>
<protein>
    <submittedName>
        <fullName evidence="1">Uncharacterized protein</fullName>
    </submittedName>
</protein>
<gene>
    <name evidence="1" type="ORF">DI536_17005</name>
</gene>
<evidence type="ECO:0000313" key="2">
    <source>
        <dbReference type="Proteomes" id="UP000249061"/>
    </source>
</evidence>
<sequence>MSADATPSWVLISVLFSTFPLEEDLALALHRVALDLYRSNSSAGLVDHGLAHGQVKNANKEAVVGSITGPVFEAELETERGKGEVRFILTRQGLDLLEARGREPKAGPRYLN</sequence>
<evidence type="ECO:0000313" key="1">
    <source>
        <dbReference type="EMBL" id="PZR12019.1"/>
    </source>
</evidence>
<dbReference type="AlphaFoldDB" id="A0A2W5T928"/>
<name>A0A2W5T928_9BACT</name>
<proteinExistence type="predicted"/>
<reference evidence="1 2" key="1">
    <citation type="submission" date="2017-08" db="EMBL/GenBank/DDBJ databases">
        <title>Infants hospitalized years apart are colonized by the same room-sourced microbial strains.</title>
        <authorList>
            <person name="Brooks B."/>
            <person name="Olm M.R."/>
            <person name="Firek B.A."/>
            <person name="Baker R."/>
            <person name="Thomas B.C."/>
            <person name="Morowitz M.J."/>
            <person name="Banfield J.F."/>
        </authorList>
    </citation>
    <scope>NUCLEOTIDE SEQUENCE [LARGE SCALE GENOMIC DNA]</scope>
    <source>
        <strain evidence="1">S2_003_000_R2_14</strain>
    </source>
</reference>
<dbReference type="Proteomes" id="UP000249061">
    <property type="component" value="Unassembled WGS sequence"/>
</dbReference>
<accession>A0A2W5T928</accession>